<dbReference type="CAZy" id="GT4">
    <property type="family name" value="Glycosyltransferase Family 4"/>
</dbReference>
<dbReference type="PANTHER" id="PTHR12526">
    <property type="entry name" value="GLYCOSYLTRANSFERASE"/>
    <property type="match status" value="1"/>
</dbReference>
<dbReference type="InterPro" id="IPR028098">
    <property type="entry name" value="Glyco_trans_4-like_N"/>
</dbReference>
<dbReference type="eggNOG" id="COG0438">
    <property type="taxonomic scope" value="Bacteria"/>
</dbReference>
<dbReference type="Pfam" id="PF13692">
    <property type="entry name" value="Glyco_trans_1_4"/>
    <property type="match status" value="1"/>
</dbReference>
<feature type="domain" description="Glycosyltransferase subfamily 4-like N-terminal" evidence="1">
    <location>
        <begin position="25"/>
        <end position="187"/>
    </location>
</feature>
<sequence>MIVYIAYPTSLNLQSANALQTFTTLRELRARRPDTLALIPRWGNEPSRFFEVGVVHLPRPAIGKLSRLYKSTLLYYLEHSAFAAMTATVVALHRHHVQAVYIRQPIIAAWWAGVFGPRLGLPVIYEAHDLESRNPSRAKEPWARGLLDLIDRTALCRSSAVVSLTDNFRRLLAQIEWRDPAEVAVIPDAYDEQVFLPQDRAACRRGLGLPADAPIVAYAGMTFAHRWLDGLLSAIRRLRAIYPTLIGIIIGGRPGERAALAAHALSEGLRVAETTAMPADLYLLPPRPQPEVVSCLGAANVLVIPDTVTDVTASPLKLFEYMALGLPIVLPAIPALYEILPSHLAYSFTRRDLNGLQAALTAALAERDPALATERQRLAAEHTYGRRAERIIALVEQVAQRTL</sequence>
<evidence type="ECO:0000313" key="2">
    <source>
        <dbReference type="EMBL" id="ACL23019.1"/>
    </source>
</evidence>
<accession>B8GC45</accession>
<dbReference type="AlphaFoldDB" id="B8GC45"/>
<dbReference type="KEGG" id="cag:Cagg_0066"/>
<dbReference type="PANTHER" id="PTHR12526:SF600">
    <property type="entry name" value="GLYCOSYL TRANSFERASE GROUP 1"/>
    <property type="match status" value="1"/>
</dbReference>
<dbReference type="STRING" id="326427.Cagg_0066"/>
<gene>
    <name evidence="2" type="ordered locus">Cagg_0066</name>
</gene>
<reference evidence="2" key="1">
    <citation type="submission" date="2008-12" db="EMBL/GenBank/DDBJ databases">
        <title>Complete sequence of Chloroflexus aggregans DSM 9485.</title>
        <authorList>
            <consortium name="US DOE Joint Genome Institute"/>
            <person name="Lucas S."/>
            <person name="Copeland A."/>
            <person name="Lapidus A."/>
            <person name="Glavina del Rio T."/>
            <person name="Dalin E."/>
            <person name="Tice H."/>
            <person name="Pitluck S."/>
            <person name="Foster B."/>
            <person name="Larimer F."/>
            <person name="Land M."/>
            <person name="Hauser L."/>
            <person name="Kyrpides N."/>
            <person name="Mikhailova N."/>
            <person name="Bryant D."/>
            <person name="Richardson P."/>
        </authorList>
    </citation>
    <scope>NUCLEOTIDE SEQUENCE</scope>
    <source>
        <strain evidence="2">DSM 9485</strain>
    </source>
</reference>
<dbReference type="Pfam" id="PF13579">
    <property type="entry name" value="Glyco_trans_4_4"/>
    <property type="match status" value="1"/>
</dbReference>
<dbReference type="SUPFAM" id="SSF53756">
    <property type="entry name" value="UDP-Glycosyltransferase/glycogen phosphorylase"/>
    <property type="match status" value="1"/>
</dbReference>
<dbReference type="Gene3D" id="3.40.50.2000">
    <property type="entry name" value="Glycogen Phosphorylase B"/>
    <property type="match status" value="2"/>
</dbReference>
<evidence type="ECO:0000259" key="1">
    <source>
        <dbReference type="Pfam" id="PF13579"/>
    </source>
</evidence>
<evidence type="ECO:0000313" key="3">
    <source>
        <dbReference type="Proteomes" id="UP000002508"/>
    </source>
</evidence>
<dbReference type="OrthoDB" id="9790710at2"/>
<dbReference type="RefSeq" id="WP_012615385.1">
    <property type="nucleotide sequence ID" value="NC_011831.1"/>
</dbReference>
<keyword evidence="3" id="KW-1185">Reference proteome</keyword>
<dbReference type="HOGENOM" id="CLU_683119_0_0_0"/>
<dbReference type="Proteomes" id="UP000002508">
    <property type="component" value="Chromosome"/>
</dbReference>
<proteinExistence type="predicted"/>
<name>B8GC45_CHLAD</name>
<dbReference type="GO" id="GO:0016757">
    <property type="term" value="F:glycosyltransferase activity"/>
    <property type="evidence" value="ECO:0007669"/>
    <property type="project" value="TreeGrafter"/>
</dbReference>
<keyword evidence="2" id="KW-0808">Transferase</keyword>
<protein>
    <submittedName>
        <fullName evidence="2">Glycosyl transferase group 1</fullName>
    </submittedName>
</protein>
<organism evidence="2 3">
    <name type="scientific">Chloroflexus aggregans (strain MD-66 / DSM 9485)</name>
    <dbReference type="NCBI Taxonomy" id="326427"/>
    <lineage>
        <taxon>Bacteria</taxon>
        <taxon>Bacillati</taxon>
        <taxon>Chloroflexota</taxon>
        <taxon>Chloroflexia</taxon>
        <taxon>Chloroflexales</taxon>
        <taxon>Chloroflexineae</taxon>
        <taxon>Chloroflexaceae</taxon>
        <taxon>Chloroflexus</taxon>
    </lineage>
</organism>
<dbReference type="EMBL" id="CP001337">
    <property type="protein sequence ID" value="ACL23019.1"/>
    <property type="molecule type" value="Genomic_DNA"/>
</dbReference>